<evidence type="ECO:0000313" key="2">
    <source>
        <dbReference type="EMBL" id="KAF2242069.1"/>
    </source>
</evidence>
<dbReference type="GeneID" id="54573527"/>
<dbReference type="EMBL" id="ML987209">
    <property type="protein sequence ID" value="KAF2242069.1"/>
    <property type="molecule type" value="Genomic_DNA"/>
</dbReference>
<dbReference type="Proteomes" id="UP000800094">
    <property type="component" value="Unassembled WGS sequence"/>
</dbReference>
<dbReference type="AlphaFoldDB" id="A0A6A6HVY7"/>
<feature type="region of interest" description="Disordered" evidence="1">
    <location>
        <begin position="59"/>
        <end position="83"/>
    </location>
</feature>
<keyword evidence="3" id="KW-1185">Reference proteome</keyword>
<name>A0A6A6HVY7_9PLEO</name>
<organism evidence="2 3">
    <name type="scientific">Trematosphaeria pertusa</name>
    <dbReference type="NCBI Taxonomy" id="390896"/>
    <lineage>
        <taxon>Eukaryota</taxon>
        <taxon>Fungi</taxon>
        <taxon>Dikarya</taxon>
        <taxon>Ascomycota</taxon>
        <taxon>Pezizomycotina</taxon>
        <taxon>Dothideomycetes</taxon>
        <taxon>Pleosporomycetidae</taxon>
        <taxon>Pleosporales</taxon>
        <taxon>Massarineae</taxon>
        <taxon>Trematosphaeriaceae</taxon>
        <taxon>Trematosphaeria</taxon>
    </lineage>
</organism>
<feature type="compositionally biased region" description="Basic and acidic residues" evidence="1">
    <location>
        <begin position="71"/>
        <end position="80"/>
    </location>
</feature>
<sequence length="118" mass="13770">MTLPVQRDPNGNNLRPMRILHRRPMSQRLLKPREARPHTRWHSFCSNCRHRCDKCKLRSPFPSKGSAAGAKRSDRLEKKSTNVHQPWVDDDPWICPACMSKISAQYDKCPMCNRGFKL</sequence>
<proteinExistence type="predicted"/>
<accession>A0A6A6HVY7</accession>
<reference evidence="2" key="1">
    <citation type="journal article" date="2020" name="Stud. Mycol.">
        <title>101 Dothideomycetes genomes: a test case for predicting lifestyles and emergence of pathogens.</title>
        <authorList>
            <person name="Haridas S."/>
            <person name="Albert R."/>
            <person name="Binder M."/>
            <person name="Bloem J."/>
            <person name="Labutti K."/>
            <person name="Salamov A."/>
            <person name="Andreopoulos B."/>
            <person name="Baker S."/>
            <person name="Barry K."/>
            <person name="Bills G."/>
            <person name="Bluhm B."/>
            <person name="Cannon C."/>
            <person name="Castanera R."/>
            <person name="Culley D."/>
            <person name="Daum C."/>
            <person name="Ezra D."/>
            <person name="Gonzalez J."/>
            <person name="Henrissat B."/>
            <person name="Kuo A."/>
            <person name="Liang C."/>
            <person name="Lipzen A."/>
            <person name="Lutzoni F."/>
            <person name="Magnuson J."/>
            <person name="Mondo S."/>
            <person name="Nolan M."/>
            <person name="Ohm R."/>
            <person name="Pangilinan J."/>
            <person name="Park H.-J."/>
            <person name="Ramirez L."/>
            <person name="Alfaro M."/>
            <person name="Sun H."/>
            <person name="Tritt A."/>
            <person name="Yoshinaga Y."/>
            <person name="Zwiers L.-H."/>
            <person name="Turgeon B."/>
            <person name="Goodwin S."/>
            <person name="Spatafora J."/>
            <person name="Crous P."/>
            <person name="Grigoriev I."/>
        </authorList>
    </citation>
    <scope>NUCLEOTIDE SEQUENCE</scope>
    <source>
        <strain evidence="2">CBS 122368</strain>
    </source>
</reference>
<gene>
    <name evidence="2" type="ORF">BU26DRAFT_164666</name>
</gene>
<evidence type="ECO:0000256" key="1">
    <source>
        <dbReference type="SAM" id="MobiDB-lite"/>
    </source>
</evidence>
<evidence type="ECO:0000313" key="3">
    <source>
        <dbReference type="Proteomes" id="UP000800094"/>
    </source>
</evidence>
<dbReference type="RefSeq" id="XP_033677073.1">
    <property type="nucleotide sequence ID" value="XM_033820197.1"/>
</dbReference>
<protein>
    <submittedName>
        <fullName evidence="2">Uncharacterized protein</fullName>
    </submittedName>
</protein>